<sequence length="179" mass="19527">MDLIPNIRLPTVLLLVVAVSVADSTFISVRALNDLGYLWIDNVLGSRGSAGRSLLQAQTSCPIDFENLNYTIITSKCKGPQYPANFCCTAFKEFACPYVDQLNDAANDCATTMFSYINLYGKYPPGLFASECREGKEGLACDALPPGLESAADASFTTTIRYFTSLVLLFSGIIISLYW</sequence>
<protein>
    <recommendedName>
        <fullName evidence="1">GPI-anchored protein LLG1-like domain-containing protein</fullName>
    </recommendedName>
</protein>
<dbReference type="InterPro" id="IPR058888">
    <property type="entry name" value="LLG1-like"/>
</dbReference>
<dbReference type="Pfam" id="PF26578">
    <property type="entry name" value="LLG1"/>
    <property type="match status" value="1"/>
</dbReference>
<dbReference type="InterPro" id="IPR039307">
    <property type="entry name" value="LORELEI-like"/>
</dbReference>
<evidence type="ECO:0000313" key="3">
    <source>
        <dbReference type="Proteomes" id="UP000734854"/>
    </source>
</evidence>
<feature type="domain" description="GPI-anchored protein LLG1-like" evidence="1">
    <location>
        <begin position="63"/>
        <end position="139"/>
    </location>
</feature>
<proteinExistence type="predicted"/>
<dbReference type="EMBL" id="JACMSC010000021">
    <property type="protein sequence ID" value="KAG6470980.1"/>
    <property type="molecule type" value="Genomic_DNA"/>
</dbReference>
<evidence type="ECO:0000313" key="2">
    <source>
        <dbReference type="EMBL" id="KAG6470980.1"/>
    </source>
</evidence>
<reference evidence="2 3" key="1">
    <citation type="submission" date="2020-08" db="EMBL/GenBank/DDBJ databases">
        <title>Plant Genome Project.</title>
        <authorList>
            <person name="Zhang R.-G."/>
        </authorList>
    </citation>
    <scope>NUCLEOTIDE SEQUENCE [LARGE SCALE GENOMIC DNA]</scope>
    <source>
        <tissue evidence="2">Rhizome</tissue>
    </source>
</reference>
<dbReference type="AlphaFoldDB" id="A0A8J5C2B5"/>
<dbReference type="PANTHER" id="PTHR31533">
    <property type="entry name" value="GPI-ANCHORED PROTEIN LLG1-RELATED-RELATED"/>
    <property type="match status" value="1"/>
</dbReference>
<organism evidence="2 3">
    <name type="scientific">Zingiber officinale</name>
    <name type="common">Ginger</name>
    <name type="synonym">Amomum zingiber</name>
    <dbReference type="NCBI Taxonomy" id="94328"/>
    <lineage>
        <taxon>Eukaryota</taxon>
        <taxon>Viridiplantae</taxon>
        <taxon>Streptophyta</taxon>
        <taxon>Embryophyta</taxon>
        <taxon>Tracheophyta</taxon>
        <taxon>Spermatophyta</taxon>
        <taxon>Magnoliopsida</taxon>
        <taxon>Liliopsida</taxon>
        <taxon>Zingiberales</taxon>
        <taxon>Zingiberaceae</taxon>
        <taxon>Zingiber</taxon>
    </lineage>
</organism>
<dbReference type="Proteomes" id="UP000734854">
    <property type="component" value="Unassembled WGS sequence"/>
</dbReference>
<gene>
    <name evidence="2" type="ORF">ZIOFF_072069</name>
</gene>
<dbReference type="PANTHER" id="PTHR31533:SF2">
    <property type="entry name" value="GPI-ANCHORED PROTEIN LLG1"/>
    <property type="match status" value="1"/>
</dbReference>
<name>A0A8J5C2B5_ZINOF</name>
<evidence type="ECO:0000259" key="1">
    <source>
        <dbReference type="Pfam" id="PF26578"/>
    </source>
</evidence>
<comment type="caution">
    <text evidence="2">The sequence shown here is derived from an EMBL/GenBank/DDBJ whole genome shotgun (WGS) entry which is preliminary data.</text>
</comment>
<accession>A0A8J5C2B5</accession>
<keyword evidence="3" id="KW-1185">Reference proteome</keyword>